<evidence type="ECO:0000259" key="5">
    <source>
        <dbReference type="SMART" id="SM01340"/>
    </source>
</evidence>
<dbReference type="FunFam" id="3.30.565.10:FF:000017">
    <property type="entry name" value="PMS1 homolog 1, mismatch repair system component"/>
    <property type="match status" value="1"/>
</dbReference>
<dbReference type="InterPro" id="IPR020568">
    <property type="entry name" value="Ribosomal_Su5_D2-typ_SF"/>
</dbReference>
<dbReference type="SUPFAM" id="SSF55874">
    <property type="entry name" value="ATPase domain of HSP90 chaperone/DNA topoisomerase II/histidine kinase"/>
    <property type="match status" value="1"/>
</dbReference>
<organism evidence="6 7">
    <name type="scientific">Golovinomyces cichoracearum</name>
    <dbReference type="NCBI Taxonomy" id="62708"/>
    <lineage>
        <taxon>Eukaryota</taxon>
        <taxon>Fungi</taxon>
        <taxon>Dikarya</taxon>
        <taxon>Ascomycota</taxon>
        <taxon>Pezizomycotina</taxon>
        <taxon>Leotiomycetes</taxon>
        <taxon>Erysiphales</taxon>
        <taxon>Erysiphaceae</taxon>
        <taxon>Golovinomyces</taxon>
    </lineage>
</organism>
<dbReference type="Proteomes" id="UP000285326">
    <property type="component" value="Unassembled WGS sequence"/>
</dbReference>
<name>A0A420ILL0_9PEZI</name>
<evidence type="ECO:0000256" key="2">
    <source>
        <dbReference type="ARBA" id="ARBA00022763"/>
    </source>
</evidence>
<dbReference type="EMBL" id="MCBS01023407">
    <property type="protein sequence ID" value="RKF75440.1"/>
    <property type="molecule type" value="Genomic_DNA"/>
</dbReference>
<dbReference type="SUPFAM" id="SSF54211">
    <property type="entry name" value="Ribosomal protein S5 domain 2-like"/>
    <property type="match status" value="1"/>
</dbReference>
<dbReference type="InterPro" id="IPR036890">
    <property type="entry name" value="HATPase_C_sf"/>
</dbReference>
<dbReference type="AlphaFoldDB" id="A0A420ILL0"/>
<dbReference type="Gene3D" id="3.30.230.10">
    <property type="match status" value="1"/>
</dbReference>
<feature type="domain" description="DNA mismatch repair protein S5" evidence="5">
    <location>
        <begin position="216"/>
        <end position="367"/>
    </location>
</feature>
<dbReference type="GO" id="GO:0006298">
    <property type="term" value="P:mismatch repair"/>
    <property type="evidence" value="ECO:0007669"/>
    <property type="project" value="InterPro"/>
</dbReference>
<dbReference type="InterPro" id="IPR014721">
    <property type="entry name" value="Ribsml_uS5_D2-typ_fold_subgr"/>
</dbReference>
<dbReference type="NCBIfam" id="TIGR00585">
    <property type="entry name" value="mutl"/>
    <property type="match status" value="1"/>
</dbReference>
<dbReference type="PANTHER" id="PTHR10073">
    <property type="entry name" value="DNA MISMATCH REPAIR PROTEIN MLH, PMS, MUTL"/>
    <property type="match status" value="1"/>
</dbReference>
<evidence type="ECO:0000256" key="1">
    <source>
        <dbReference type="ARBA" id="ARBA00006082"/>
    </source>
</evidence>
<dbReference type="GO" id="GO:0140664">
    <property type="term" value="F:ATP-dependent DNA damage sensor activity"/>
    <property type="evidence" value="ECO:0007669"/>
    <property type="project" value="InterPro"/>
</dbReference>
<dbReference type="InterPro" id="IPR013507">
    <property type="entry name" value="DNA_mismatch_S5_2-like"/>
</dbReference>
<dbReference type="GO" id="GO:0032389">
    <property type="term" value="C:MutLalpha complex"/>
    <property type="evidence" value="ECO:0007669"/>
    <property type="project" value="TreeGrafter"/>
</dbReference>
<dbReference type="GO" id="GO:0030983">
    <property type="term" value="F:mismatched DNA binding"/>
    <property type="evidence" value="ECO:0007669"/>
    <property type="project" value="InterPro"/>
</dbReference>
<comment type="similarity">
    <text evidence="1">Belongs to the DNA mismatch repair MutL/HexB family.</text>
</comment>
<feature type="domain" description="Histidine kinase/HSP90-like ATPase" evidence="4">
    <location>
        <begin position="18"/>
        <end position="160"/>
    </location>
</feature>
<dbReference type="Pfam" id="PF13589">
    <property type="entry name" value="HATPase_c_3"/>
    <property type="match status" value="1"/>
</dbReference>
<dbReference type="Gene3D" id="3.30.565.10">
    <property type="entry name" value="Histidine kinase-like ATPase, C-terminal domain"/>
    <property type="match status" value="1"/>
</dbReference>
<feature type="region of interest" description="Disordered" evidence="3">
    <location>
        <begin position="394"/>
        <end position="435"/>
    </location>
</feature>
<dbReference type="Pfam" id="PF01119">
    <property type="entry name" value="DNA_mis_repair"/>
    <property type="match status" value="1"/>
</dbReference>
<dbReference type="SMART" id="SM00387">
    <property type="entry name" value="HATPase_c"/>
    <property type="match status" value="1"/>
</dbReference>
<dbReference type="PANTHER" id="PTHR10073:SF41">
    <property type="entry name" value="MISMATCH REPAIR PROTEIN, PUTATIVE (AFU_ORTHOLOGUE AFUA_8G05820)-RELATED"/>
    <property type="match status" value="1"/>
</dbReference>
<comment type="caution">
    <text evidence="6">The sequence shown here is derived from an EMBL/GenBank/DDBJ whole genome shotgun (WGS) entry which is preliminary data.</text>
</comment>
<dbReference type="GO" id="GO:0005524">
    <property type="term" value="F:ATP binding"/>
    <property type="evidence" value="ECO:0007669"/>
    <property type="project" value="InterPro"/>
</dbReference>
<evidence type="ECO:0000259" key="4">
    <source>
        <dbReference type="SMART" id="SM00387"/>
    </source>
</evidence>
<evidence type="ECO:0000313" key="7">
    <source>
        <dbReference type="Proteomes" id="UP000285326"/>
    </source>
</evidence>
<protein>
    <submittedName>
        <fullName evidence="6">DNA mismatch repair protein MutL</fullName>
    </submittedName>
</protein>
<reference evidence="6 7" key="1">
    <citation type="journal article" date="2018" name="BMC Genomics">
        <title>Comparative genome analyses reveal sequence features reflecting distinct modes of host-adaptation between dicot and monocot powdery mildew.</title>
        <authorList>
            <person name="Wu Y."/>
            <person name="Ma X."/>
            <person name="Pan Z."/>
            <person name="Kale S.D."/>
            <person name="Song Y."/>
            <person name="King H."/>
            <person name="Zhang Q."/>
            <person name="Presley C."/>
            <person name="Deng X."/>
            <person name="Wei C.I."/>
            <person name="Xiao S."/>
        </authorList>
    </citation>
    <scope>NUCLEOTIDE SEQUENCE [LARGE SCALE GENOMIC DNA]</scope>
    <source>
        <strain evidence="6">UMSG1</strain>
    </source>
</reference>
<dbReference type="SMART" id="SM01340">
    <property type="entry name" value="DNA_mis_repair"/>
    <property type="match status" value="1"/>
</dbReference>
<dbReference type="InterPro" id="IPR002099">
    <property type="entry name" value="MutL/Mlh/PMS"/>
</dbReference>
<dbReference type="InterPro" id="IPR003594">
    <property type="entry name" value="HATPase_dom"/>
</dbReference>
<evidence type="ECO:0000256" key="3">
    <source>
        <dbReference type="SAM" id="MobiDB-lite"/>
    </source>
</evidence>
<dbReference type="GO" id="GO:0061982">
    <property type="term" value="P:meiosis I cell cycle process"/>
    <property type="evidence" value="ECO:0007669"/>
    <property type="project" value="UniProtKB-ARBA"/>
</dbReference>
<dbReference type="PROSITE" id="PS00058">
    <property type="entry name" value="DNA_MISMATCH_REPAIR_1"/>
    <property type="match status" value="1"/>
</dbReference>
<evidence type="ECO:0000313" key="6">
    <source>
        <dbReference type="EMBL" id="RKF75440.1"/>
    </source>
</evidence>
<keyword evidence="2" id="KW-0227">DNA damage</keyword>
<proteinExistence type="inferred from homology"/>
<dbReference type="GO" id="GO:0016887">
    <property type="term" value="F:ATP hydrolysis activity"/>
    <property type="evidence" value="ECO:0007669"/>
    <property type="project" value="InterPro"/>
</dbReference>
<feature type="compositionally biased region" description="Low complexity" evidence="3">
    <location>
        <begin position="394"/>
        <end position="404"/>
    </location>
</feature>
<gene>
    <name evidence="6" type="ORF">GcM1_234108</name>
</gene>
<sequence length="882" mass="99470">MPIKPLPDTTVRLLSSSQALTTPTSLVKELIDNSLDARATIIEVIISPNTLDRIEVRDNGHGIPLDDFDALGKRGYTSKLRSFEELKSIGGISLGFRGEALFSAVQLGKVSVTSKSEGEHVATQAQLKPLGGVDTLVSTSLPVGTTVCVTEFLCSIPVRKQTCLKEAPKTLGKLKELLRAYSLARPHIKFSLKLTKGGKFSWNYSPPRNNSIREAVSQIISRELASQCMEKYIVFEEETLWSKLNNKELAANKESSSDKNQFDIKIFVPKPTADFSKVSHGQYISIDGRPVSHDKGTMKKIVTLFKHHIRNCLPDTKKLCNPFLYMSMKLPVESYDPNVEPAKDDVLFINENFVLENIEKTFKDIYNVHEVSVKDICTTPEVVLNKNGLLLTPKSPSLTPSGKTRLLSERSRKYSGQTPNFLEDESNSKSSHLGLEDKANENYVFQLLEKENESIGVTKEVETPTLSIALSKNILCTPDSSEQNHHINKVNPWLIAKQSLPKFEPKASFESSPIESKEFRGVLQTPQPSSDPALAELEMCDLTEAKVKSPKKRKIIHRNENEGSISNDPSKCMPSVQDNLTGNCKPITDNFSEESLFIPDNTTACPIRHHEFVSARQLIDSQSSPRTPFKSFSSERQDIINKPFKSHINKNKEGMQGKLHQTLLISGNYEKNQNSETDSELEWNMDYEYRKEEATKKFRDSIVRSTRSSPHTNRYMAAALALDVNSCLDQPVVKNLVTYPKVSTTLPDDDPRGYYIRRQKTLLARAGKTDGPKISRAKSLRLPLEHIPANQELHHQLTKIPLGMEQVKRLNRLFIKSDEYIQRGNQAISLAQILNNPDEKEKQDLIRLVKYLVGKKWNDDNLIPFNIHEIEFKFNHFNVDES</sequence>
<accession>A0A420ILL0</accession>
<dbReference type="InterPro" id="IPR014762">
    <property type="entry name" value="DNA_mismatch_repair_CS"/>
</dbReference>
<dbReference type="InterPro" id="IPR038973">
    <property type="entry name" value="MutL/Mlh/Pms-like"/>
</dbReference>